<dbReference type="Pfam" id="PF04253">
    <property type="entry name" value="TFR_dimer"/>
    <property type="match status" value="1"/>
</dbReference>
<dbReference type="GO" id="GO:0004177">
    <property type="term" value="F:aminopeptidase activity"/>
    <property type="evidence" value="ECO:0007669"/>
    <property type="project" value="UniProtKB-KW"/>
</dbReference>
<dbReference type="KEGG" id="dpx:DAPPUDRAFT_315645"/>
<dbReference type="FunFam" id="3.50.30.30:FF:000056">
    <property type="entry name" value="Glutamate carboxypeptidase"/>
    <property type="match status" value="1"/>
</dbReference>
<feature type="domain" description="Transferrin receptor-like dimerisation" evidence="18">
    <location>
        <begin position="618"/>
        <end position="740"/>
    </location>
</feature>
<feature type="domain" description="Peptidase M28" evidence="19">
    <location>
        <begin position="353"/>
        <end position="485"/>
    </location>
</feature>
<keyword evidence="21" id="KW-1185">Reference proteome</keyword>
<evidence type="ECO:0000256" key="2">
    <source>
        <dbReference type="ARBA" id="ARBA00004221"/>
    </source>
</evidence>
<evidence type="ECO:0000256" key="6">
    <source>
        <dbReference type="ARBA" id="ARBA00022723"/>
    </source>
</evidence>
<keyword evidence="8" id="KW-0862">Zinc</keyword>
<feature type="domain" description="PA" evidence="17">
    <location>
        <begin position="169"/>
        <end position="256"/>
    </location>
</feature>
<dbReference type="SUPFAM" id="SSF52025">
    <property type="entry name" value="PA domain"/>
    <property type="match status" value="1"/>
</dbReference>
<dbReference type="FunFam" id="3.40.630.10:FF:000101">
    <property type="entry name" value="N-acetylated alpha-linked acidic dipeptidase like 1"/>
    <property type="match status" value="1"/>
</dbReference>
<dbReference type="PhylomeDB" id="E9GAC9"/>
<dbReference type="CDD" id="cd02121">
    <property type="entry name" value="PA_GCPII_like"/>
    <property type="match status" value="1"/>
</dbReference>
<protein>
    <recommendedName>
        <fullName evidence="14">Aminopeptidase NAALADL1</fullName>
    </recommendedName>
    <alternativeName>
        <fullName evidence="15">N-acetylated-alpha-linked acidic dipeptidase-like protein</fullName>
    </alternativeName>
</protein>
<accession>E9GAC9</accession>
<keyword evidence="6" id="KW-0479">Metal-binding</keyword>
<dbReference type="InterPro" id="IPR046450">
    <property type="entry name" value="PA_dom_sf"/>
</dbReference>
<keyword evidence="5" id="KW-0645">Protease</keyword>
<dbReference type="GO" id="GO:0006508">
    <property type="term" value="P:proteolysis"/>
    <property type="evidence" value="ECO:0007669"/>
    <property type="project" value="UniProtKB-KW"/>
</dbReference>
<dbReference type="Gene3D" id="1.20.930.40">
    <property type="entry name" value="Transferrin receptor-like, dimerisation domain"/>
    <property type="match status" value="1"/>
</dbReference>
<evidence type="ECO:0000256" key="5">
    <source>
        <dbReference type="ARBA" id="ARBA00022670"/>
    </source>
</evidence>
<evidence type="ECO:0000256" key="1">
    <source>
        <dbReference type="ARBA" id="ARBA00001947"/>
    </source>
</evidence>
<evidence type="ECO:0000256" key="14">
    <source>
        <dbReference type="ARBA" id="ARBA00068168"/>
    </source>
</evidence>
<evidence type="ECO:0000256" key="7">
    <source>
        <dbReference type="ARBA" id="ARBA00022801"/>
    </source>
</evidence>
<evidence type="ECO:0000256" key="13">
    <source>
        <dbReference type="ARBA" id="ARBA00059290"/>
    </source>
</evidence>
<dbReference type="Proteomes" id="UP000000305">
    <property type="component" value="Unassembled WGS sequence"/>
</dbReference>
<dbReference type="STRING" id="6669.E9GAC9"/>
<evidence type="ECO:0000256" key="4">
    <source>
        <dbReference type="ARBA" id="ARBA00022438"/>
    </source>
</evidence>
<dbReference type="OrthoDB" id="5841748at2759"/>
<comment type="similarity">
    <text evidence="3">Belongs to the peptidase M28 family. M28B subfamily.</text>
</comment>
<keyword evidence="4" id="KW-0031">Aminopeptidase</keyword>
<sequence>MWSTQDVSDTKNMLDKNKKSGYWIVAVAVILCFATGILIGRYGTTSVADYHNFDVRNLVIDEISAEEIDSNLRYLTSTPHVAGTAQDLLQAEWMRDRFLEAGLDEAKTVPYDVLLSYPRVGVMNKVSLIDEQGRINYTTAGRQPPLGSPEEFSDDILHNFNAFSANGVVEGNVVYVHYGRKKDYEYLLSRGINVSGHIALIRLGAIFRGSKVDLAERYGAIGVILFSDRLEKTSQNRNNTYPDSWWMPGTGAEYGHVGRLRGGDLLTPFYPAIESAFRIKEENHPGLPKIPVQAIGYEEAEVILRNISPENSAPTKWIGKMDAPYSLGPSLRNPGWRVRLDVSTVNERRTTFNTIGILRGSVEDDRYVLLGNHRDAWTFGALDPSSGTASMIEIARVFGKMKRDQHWRPRRTIVFCSWGAHEYGLVGSYEWTQQHATVLGQRAVAYLNVDTAVSGNRTLFGNAFPTLKQLLIDTAKLIPNPSVHEIESGHKTVFDTWLAQSRDRDNVDQPMVGHLGGGSDFEGFSYVIGIPAADFGYMKNGVYPTQYSLYDSYHLASNIVDRGFVHHQAVARMWAVAAVTLSDSVILPFDVLAYASYLNHSLSLLHTKYGPILQQNGVSLKHVRVSVDHFMFSVKHFSENELKNVDQSNIFAVRRVNDKLMYLERFFIDSKGLPDHPETNHVVFSTSSSDSHNFNTFAGLVDLVVQVENKTESNDPEIWSKIRHHLSVIAFLIGEAGRSLNGDF</sequence>
<dbReference type="GO" id="GO:0016324">
    <property type="term" value="C:apical plasma membrane"/>
    <property type="evidence" value="ECO:0007669"/>
    <property type="project" value="UniProtKB-SubCell"/>
</dbReference>
<organism evidence="20 21">
    <name type="scientific">Daphnia pulex</name>
    <name type="common">Water flea</name>
    <dbReference type="NCBI Taxonomy" id="6669"/>
    <lineage>
        <taxon>Eukaryota</taxon>
        <taxon>Metazoa</taxon>
        <taxon>Ecdysozoa</taxon>
        <taxon>Arthropoda</taxon>
        <taxon>Crustacea</taxon>
        <taxon>Branchiopoda</taxon>
        <taxon>Diplostraca</taxon>
        <taxon>Cladocera</taxon>
        <taxon>Anomopoda</taxon>
        <taxon>Daphniidae</taxon>
        <taxon>Daphnia</taxon>
    </lineage>
</organism>
<dbReference type="InterPro" id="IPR036757">
    <property type="entry name" value="TFR-like_dimer_dom_sf"/>
</dbReference>
<dbReference type="PANTHER" id="PTHR10404:SF77">
    <property type="entry name" value="GLUTAMATE CARBOXYPEPTIDASE 2 HOMOLOG"/>
    <property type="match status" value="1"/>
</dbReference>
<evidence type="ECO:0000256" key="15">
    <source>
        <dbReference type="ARBA" id="ARBA00081462"/>
    </source>
</evidence>
<evidence type="ECO:0000256" key="8">
    <source>
        <dbReference type="ARBA" id="ARBA00022833"/>
    </source>
</evidence>
<evidence type="ECO:0000256" key="10">
    <source>
        <dbReference type="ARBA" id="ARBA00023049"/>
    </source>
</evidence>
<dbReference type="Gene3D" id="3.50.30.30">
    <property type="match status" value="1"/>
</dbReference>
<keyword evidence="10" id="KW-0482">Metalloprotease</keyword>
<keyword evidence="16" id="KW-0812">Transmembrane</keyword>
<evidence type="ECO:0000259" key="18">
    <source>
        <dbReference type="Pfam" id="PF04253"/>
    </source>
</evidence>
<proteinExistence type="inferred from homology"/>
<dbReference type="AlphaFoldDB" id="E9GAC9"/>
<comment type="function">
    <text evidence="13">Aminopeptidase with broad substrate specificity. Has lower activity with substrates that have Asp or Glu in the P2' position, or Pro in the P3' position. Lacks activity with substrates that have both Pro in the P3' position and Asp or Glu in the P2' position. Lacks carboxypeptidase activity. Lacks dipeptidyl-peptidase IV type activity.</text>
</comment>
<dbReference type="SUPFAM" id="SSF47672">
    <property type="entry name" value="Transferrin receptor-like dimerisation domain"/>
    <property type="match status" value="1"/>
</dbReference>
<name>E9GAC9_DAPPU</name>
<keyword evidence="12" id="KW-0325">Glycoprotein</keyword>
<dbReference type="GO" id="GO:0046872">
    <property type="term" value="F:metal ion binding"/>
    <property type="evidence" value="ECO:0007669"/>
    <property type="project" value="UniProtKB-KW"/>
</dbReference>
<dbReference type="Pfam" id="PF02225">
    <property type="entry name" value="PA"/>
    <property type="match status" value="1"/>
</dbReference>
<keyword evidence="9" id="KW-0106">Calcium</keyword>
<comment type="subcellular location">
    <subcellularLocation>
        <location evidence="2">Apical cell membrane</location>
    </subcellularLocation>
</comment>
<dbReference type="InterPro" id="IPR039373">
    <property type="entry name" value="Peptidase_M28B"/>
</dbReference>
<evidence type="ECO:0000259" key="19">
    <source>
        <dbReference type="Pfam" id="PF04389"/>
    </source>
</evidence>
<dbReference type="Gene3D" id="3.40.630.10">
    <property type="entry name" value="Zn peptidases"/>
    <property type="match status" value="1"/>
</dbReference>
<evidence type="ECO:0000256" key="3">
    <source>
        <dbReference type="ARBA" id="ARBA00005634"/>
    </source>
</evidence>
<keyword evidence="16" id="KW-1133">Transmembrane helix</keyword>
<dbReference type="FunFam" id="1.20.930.40:FF:000001">
    <property type="entry name" value="N-acetylated-alpha-linked acidic dipeptidase 2"/>
    <property type="match status" value="1"/>
</dbReference>
<dbReference type="InterPro" id="IPR003137">
    <property type="entry name" value="PA_domain"/>
</dbReference>
<dbReference type="InterPro" id="IPR007484">
    <property type="entry name" value="Peptidase_M28"/>
</dbReference>
<gene>
    <name evidence="20" type="ORF">DAPPUDRAFT_315645</name>
</gene>
<evidence type="ECO:0000259" key="17">
    <source>
        <dbReference type="Pfam" id="PF02225"/>
    </source>
</evidence>
<dbReference type="SUPFAM" id="SSF53187">
    <property type="entry name" value="Zn-dependent exopeptidases"/>
    <property type="match status" value="1"/>
</dbReference>
<evidence type="ECO:0000256" key="16">
    <source>
        <dbReference type="SAM" id="Phobius"/>
    </source>
</evidence>
<evidence type="ECO:0000313" key="21">
    <source>
        <dbReference type="Proteomes" id="UP000000305"/>
    </source>
</evidence>
<dbReference type="OMA" id="RNGMIAR"/>
<evidence type="ECO:0000256" key="9">
    <source>
        <dbReference type="ARBA" id="ARBA00022837"/>
    </source>
</evidence>
<keyword evidence="16" id="KW-0472">Membrane</keyword>
<reference evidence="20 21" key="1">
    <citation type="journal article" date="2011" name="Science">
        <title>The ecoresponsive genome of Daphnia pulex.</title>
        <authorList>
            <person name="Colbourne J.K."/>
            <person name="Pfrender M.E."/>
            <person name="Gilbert D."/>
            <person name="Thomas W.K."/>
            <person name="Tucker A."/>
            <person name="Oakley T.H."/>
            <person name="Tokishita S."/>
            <person name="Aerts A."/>
            <person name="Arnold G.J."/>
            <person name="Basu M.K."/>
            <person name="Bauer D.J."/>
            <person name="Caceres C.E."/>
            <person name="Carmel L."/>
            <person name="Casola C."/>
            <person name="Choi J.H."/>
            <person name="Detter J.C."/>
            <person name="Dong Q."/>
            <person name="Dusheyko S."/>
            <person name="Eads B.D."/>
            <person name="Frohlich T."/>
            <person name="Geiler-Samerotte K.A."/>
            <person name="Gerlach D."/>
            <person name="Hatcher P."/>
            <person name="Jogdeo S."/>
            <person name="Krijgsveld J."/>
            <person name="Kriventseva E.V."/>
            <person name="Kultz D."/>
            <person name="Laforsch C."/>
            <person name="Lindquist E."/>
            <person name="Lopez J."/>
            <person name="Manak J.R."/>
            <person name="Muller J."/>
            <person name="Pangilinan J."/>
            <person name="Patwardhan R.P."/>
            <person name="Pitluck S."/>
            <person name="Pritham E.J."/>
            <person name="Rechtsteiner A."/>
            <person name="Rho M."/>
            <person name="Rogozin I.B."/>
            <person name="Sakarya O."/>
            <person name="Salamov A."/>
            <person name="Schaack S."/>
            <person name="Shapiro H."/>
            <person name="Shiga Y."/>
            <person name="Skalitzky C."/>
            <person name="Smith Z."/>
            <person name="Souvorov A."/>
            <person name="Sung W."/>
            <person name="Tang Z."/>
            <person name="Tsuchiya D."/>
            <person name="Tu H."/>
            <person name="Vos H."/>
            <person name="Wang M."/>
            <person name="Wolf Y.I."/>
            <person name="Yamagata H."/>
            <person name="Yamada T."/>
            <person name="Ye Y."/>
            <person name="Shaw J.R."/>
            <person name="Andrews J."/>
            <person name="Crease T.J."/>
            <person name="Tang H."/>
            <person name="Lucas S.M."/>
            <person name="Robertson H.M."/>
            <person name="Bork P."/>
            <person name="Koonin E.V."/>
            <person name="Zdobnov E.M."/>
            <person name="Grigoriev I.V."/>
            <person name="Lynch M."/>
            <person name="Boore J.L."/>
        </authorList>
    </citation>
    <scope>NUCLEOTIDE SEQUENCE [LARGE SCALE GENOMIC DNA]</scope>
</reference>
<feature type="transmembrane region" description="Helical" evidence="16">
    <location>
        <begin position="21"/>
        <end position="43"/>
    </location>
</feature>
<dbReference type="eggNOG" id="KOG2195">
    <property type="taxonomic scope" value="Eukaryota"/>
</dbReference>
<dbReference type="Pfam" id="PF04389">
    <property type="entry name" value="Peptidase_M28"/>
    <property type="match status" value="1"/>
</dbReference>
<dbReference type="GO" id="GO:0004180">
    <property type="term" value="F:carboxypeptidase activity"/>
    <property type="evidence" value="ECO:0000318"/>
    <property type="project" value="GO_Central"/>
</dbReference>
<keyword evidence="7" id="KW-0378">Hydrolase</keyword>
<evidence type="ECO:0000256" key="12">
    <source>
        <dbReference type="ARBA" id="ARBA00023180"/>
    </source>
</evidence>
<comment type="cofactor">
    <cofactor evidence="1">
        <name>Zn(2+)</name>
        <dbReference type="ChEBI" id="CHEBI:29105"/>
    </cofactor>
</comment>
<evidence type="ECO:0000256" key="11">
    <source>
        <dbReference type="ARBA" id="ARBA00023157"/>
    </source>
</evidence>
<dbReference type="GO" id="GO:0008237">
    <property type="term" value="F:metallopeptidase activity"/>
    <property type="evidence" value="ECO:0007669"/>
    <property type="project" value="UniProtKB-KW"/>
</dbReference>
<dbReference type="InParanoid" id="E9GAC9"/>
<evidence type="ECO:0000313" key="20">
    <source>
        <dbReference type="EMBL" id="EFX83733.1"/>
    </source>
</evidence>
<keyword evidence="11" id="KW-1015">Disulfide bond</keyword>
<dbReference type="InterPro" id="IPR007365">
    <property type="entry name" value="TFR-like_dimer_dom"/>
</dbReference>
<dbReference type="HOGENOM" id="CLU_005688_3_2_1"/>
<dbReference type="PANTHER" id="PTHR10404">
    <property type="entry name" value="N-ACETYLATED-ALPHA-LINKED ACIDIC DIPEPTIDASE"/>
    <property type="match status" value="1"/>
</dbReference>
<dbReference type="EMBL" id="GL732536">
    <property type="protein sequence ID" value="EFX83733.1"/>
    <property type="molecule type" value="Genomic_DNA"/>
</dbReference>